<reference evidence="1 2" key="1">
    <citation type="journal article" date="2011" name="J. Bacteriol.">
        <title>Complete genome sequences of the chemolithoautotrophic Oligotropha carboxidovorans strains OM4 and OM5.</title>
        <authorList>
            <person name="Volland S."/>
            <person name="Rachinger M."/>
            <person name="Strittmatter A."/>
            <person name="Daniel R."/>
            <person name="Gottschalk G."/>
            <person name="Meyer O."/>
        </authorList>
    </citation>
    <scope>NUCLEOTIDE SEQUENCE [LARGE SCALE GENOMIC DNA]</scope>
    <source>
        <strain evidence="2">ATCC 49405 / DSM 1227 / KCTC 32145 / OM5</strain>
    </source>
</reference>
<sequence length="180" mass="20019">MEFHGCTCCTDLLTHRLDRRRFLTTGAAAGLATMLPSLSFARGKVYDAMVLSCIDPRLQEPVRRYTRRRNLTGKVSQFVIAGAAVGVVAEPFKDWHKAWWDNVTTSVELHNIKRVIAINHRNCGAAKIAYGEASVATWKAETATHKAALAAFRMQMKERLPKLGVETGLMALDGRIEMFA</sequence>
<dbReference type="AlphaFoldDB" id="B6JDA0"/>
<evidence type="ECO:0000313" key="1">
    <source>
        <dbReference type="EMBL" id="AEI07954.1"/>
    </source>
</evidence>
<proteinExistence type="predicted"/>
<dbReference type="HOGENOM" id="CLU_125832_0_0_5"/>
<dbReference type="Gene3D" id="3.40.1050.10">
    <property type="entry name" value="Carbonic anhydrase"/>
    <property type="match status" value="1"/>
</dbReference>
<dbReference type="PATRIC" id="fig|504832.7.peg.3447"/>
<dbReference type="InterPro" id="IPR036874">
    <property type="entry name" value="Carbonic_anhydrase_sf"/>
</dbReference>
<dbReference type="STRING" id="504832.OCA5_c32780"/>
<evidence type="ECO:0000313" key="2">
    <source>
        <dbReference type="Proteomes" id="UP000007730"/>
    </source>
</evidence>
<dbReference type="GO" id="GO:0004089">
    <property type="term" value="F:carbonate dehydratase activity"/>
    <property type="evidence" value="ECO:0007669"/>
    <property type="project" value="InterPro"/>
</dbReference>
<dbReference type="OrthoDB" id="288525at2"/>
<dbReference type="KEGG" id="oca:OCAR_4670"/>
<dbReference type="SUPFAM" id="SSF53056">
    <property type="entry name" value="beta-carbonic anhydrase, cab"/>
    <property type="match status" value="1"/>
</dbReference>
<dbReference type="KEGG" id="ocg:OCA5_c32780"/>
<gene>
    <name evidence="1" type="ordered locus">OCA5_c32780</name>
</gene>
<dbReference type="EMBL" id="CP002826">
    <property type="protein sequence ID" value="AEI07954.1"/>
    <property type="molecule type" value="Genomic_DNA"/>
</dbReference>
<dbReference type="Pfam" id="PF20393">
    <property type="entry name" value="Pro_CA_2"/>
    <property type="match status" value="1"/>
</dbReference>
<name>B6JDA0_AFIC5</name>
<keyword evidence="2" id="KW-1185">Reference proteome</keyword>
<dbReference type="InterPro" id="IPR046871">
    <property type="entry name" value="Pro_CA_2"/>
</dbReference>
<organism evidence="1 2">
    <name type="scientific">Afipia carboxidovorans (strain ATCC 49405 / DSM 1227 / KCTC 32145 / OM5)</name>
    <name type="common">Oligotropha carboxidovorans</name>
    <dbReference type="NCBI Taxonomy" id="504832"/>
    <lineage>
        <taxon>Bacteria</taxon>
        <taxon>Pseudomonadati</taxon>
        <taxon>Pseudomonadota</taxon>
        <taxon>Alphaproteobacteria</taxon>
        <taxon>Hyphomicrobiales</taxon>
        <taxon>Nitrobacteraceae</taxon>
        <taxon>Afipia</taxon>
    </lineage>
</organism>
<dbReference type="PROSITE" id="PS51318">
    <property type="entry name" value="TAT"/>
    <property type="match status" value="1"/>
</dbReference>
<protein>
    <recommendedName>
        <fullName evidence="3">Carbonic anhydrase</fullName>
    </recommendedName>
</protein>
<accession>B6JDA0</accession>
<dbReference type="GO" id="GO:0008270">
    <property type="term" value="F:zinc ion binding"/>
    <property type="evidence" value="ECO:0007669"/>
    <property type="project" value="InterPro"/>
</dbReference>
<dbReference type="InterPro" id="IPR006311">
    <property type="entry name" value="TAT_signal"/>
</dbReference>
<dbReference type="eggNOG" id="COG0288">
    <property type="taxonomic scope" value="Bacteria"/>
</dbReference>
<evidence type="ECO:0008006" key="3">
    <source>
        <dbReference type="Google" id="ProtNLM"/>
    </source>
</evidence>
<dbReference type="Proteomes" id="UP000007730">
    <property type="component" value="Chromosome"/>
</dbReference>
<dbReference type="RefSeq" id="WP_012561843.1">
    <property type="nucleotide sequence ID" value="NC_011386.1"/>
</dbReference>